<dbReference type="Proteomes" id="UP000885986">
    <property type="component" value="Unassembled WGS sequence"/>
</dbReference>
<keyword evidence="1" id="KW-0547">Nucleotide-binding</keyword>
<dbReference type="InterPro" id="IPR027417">
    <property type="entry name" value="P-loop_NTPase"/>
</dbReference>
<gene>
    <name evidence="4" type="ORF">ENN98_04180</name>
</gene>
<dbReference type="InterPro" id="IPR002586">
    <property type="entry name" value="CobQ/CobB/MinD/ParA_Nub-bd_dom"/>
</dbReference>
<dbReference type="EMBL" id="DSDS01000097">
    <property type="protein sequence ID" value="HET97882.1"/>
    <property type="molecule type" value="Genomic_DNA"/>
</dbReference>
<dbReference type="AlphaFoldDB" id="A0A7C2TLR6"/>
<evidence type="ECO:0000259" key="3">
    <source>
        <dbReference type="Pfam" id="PF01656"/>
    </source>
</evidence>
<dbReference type="GO" id="GO:0005524">
    <property type="term" value="F:ATP binding"/>
    <property type="evidence" value="ECO:0007669"/>
    <property type="project" value="UniProtKB-KW"/>
</dbReference>
<dbReference type="Gene3D" id="3.40.50.300">
    <property type="entry name" value="P-loop containing nucleotide triphosphate hydrolases"/>
    <property type="match status" value="1"/>
</dbReference>
<comment type="caution">
    <text evidence="4">The sequence shown here is derived from an EMBL/GenBank/DDBJ whole genome shotgun (WGS) entry which is preliminary data.</text>
</comment>
<dbReference type="PANTHER" id="PTHR43384:SF4">
    <property type="entry name" value="CELLULOSE BIOSYNTHESIS PROTEIN BCSQ-RELATED"/>
    <property type="match status" value="1"/>
</dbReference>
<dbReference type="SUPFAM" id="SSF52540">
    <property type="entry name" value="P-loop containing nucleoside triphosphate hydrolases"/>
    <property type="match status" value="1"/>
</dbReference>
<reference evidence="4" key="1">
    <citation type="journal article" date="2020" name="mSystems">
        <title>Genome- and Community-Level Interaction Insights into Carbon Utilization and Element Cycling Functions of Hydrothermarchaeota in Hydrothermal Sediment.</title>
        <authorList>
            <person name="Zhou Z."/>
            <person name="Liu Y."/>
            <person name="Xu W."/>
            <person name="Pan J."/>
            <person name="Luo Z.H."/>
            <person name="Li M."/>
        </authorList>
    </citation>
    <scope>NUCLEOTIDE SEQUENCE [LARGE SCALE GENOMIC DNA]</scope>
    <source>
        <strain evidence="4">SpSt-1224</strain>
    </source>
</reference>
<dbReference type="PANTHER" id="PTHR43384">
    <property type="entry name" value="SEPTUM SITE-DETERMINING PROTEIN MIND HOMOLOG, CHLOROPLASTIC-RELATED"/>
    <property type="match status" value="1"/>
</dbReference>
<dbReference type="GO" id="GO:0051782">
    <property type="term" value="P:negative regulation of cell division"/>
    <property type="evidence" value="ECO:0007669"/>
    <property type="project" value="TreeGrafter"/>
</dbReference>
<keyword evidence="2" id="KW-0067">ATP-binding</keyword>
<organism evidence="4">
    <name type="scientific">Desulfurivibrio alkaliphilus</name>
    <dbReference type="NCBI Taxonomy" id="427923"/>
    <lineage>
        <taxon>Bacteria</taxon>
        <taxon>Pseudomonadati</taxon>
        <taxon>Thermodesulfobacteriota</taxon>
        <taxon>Desulfobulbia</taxon>
        <taxon>Desulfobulbales</taxon>
        <taxon>Desulfobulbaceae</taxon>
        <taxon>Desulfurivibrio</taxon>
    </lineage>
</organism>
<evidence type="ECO:0000313" key="4">
    <source>
        <dbReference type="EMBL" id="HET97882.1"/>
    </source>
</evidence>
<protein>
    <submittedName>
        <fullName evidence="4">MinD/ParA family protein</fullName>
    </submittedName>
</protein>
<sequence length="321" mass="35241">MVNIPGRPRIIPIASGKGGVGKSIFAASLAINLARRGESTVAVDLDLGGSNLHTYLGMPNTNPGVGDFLKQRLTDLPSLVVPTPVDNLGFLPGDGKTPFMANISTRQRLHLLDELLRLKARYIIVDLGAGSAINTMNLFGLALDGIVITTLDTPALMNALVFLRNFTFANILSLASERAPTRKMLLNAYRRSADGANLTAEEIYDLLAAHDPLLARQIRQRLERFTPRFVYNMADQPEDLRVAGRIQDTLKKNLSMNSSPLGLLFYDSAVRKSVRQNKVFLREQPDTPYARGLRAITDRLLKSAAQSPSLETLISEARRHA</sequence>
<evidence type="ECO:0000256" key="2">
    <source>
        <dbReference type="ARBA" id="ARBA00022840"/>
    </source>
</evidence>
<dbReference type="InterPro" id="IPR050625">
    <property type="entry name" value="ParA/MinD_ATPase"/>
</dbReference>
<feature type="domain" description="CobQ/CobB/MinD/ParA nucleotide binding" evidence="3">
    <location>
        <begin position="13"/>
        <end position="266"/>
    </location>
</feature>
<dbReference type="GO" id="GO:0009898">
    <property type="term" value="C:cytoplasmic side of plasma membrane"/>
    <property type="evidence" value="ECO:0007669"/>
    <property type="project" value="TreeGrafter"/>
</dbReference>
<dbReference type="GO" id="GO:0016887">
    <property type="term" value="F:ATP hydrolysis activity"/>
    <property type="evidence" value="ECO:0007669"/>
    <property type="project" value="TreeGrafter"/>
</dbReference>
<dbReference type="Pfam" id="PF01656">
    <property type="entry name" value="CbiA"/>
    <property type="match status" value="1"/>
</dbReference>
<evidence type="ECO:0000256" key="1">
    <source>
        <dbReference type="ARBA" id="ARBA00022741"/>
    </source>
</evidence>
<dbReference type="GO" id="GO:0005829">
    <property type="term" value="C:cytosol"/>
    <property type="evidence" value="ECO:0007669"/>
    <property type="project" value="TreeGrafter"/>
</dbReference>
<name>A0A7C2TLR6_9BACT</name>
<proteinExistence type="predicted"/>
<accession>A0A7C2TLR6</accession>